<comment type="caution">
    <text evidence="15">The sequence shown here is derived from an EMBL/GenBank/DDBJ whole genome shotgun (WGS) entry which is preliminary data.</text>
</comment>
<sequence>MSQQYVYSMLRVSKVVPPQKTIIKDISLSFFPGAKIGLLGLNGTGKSTVLRIMAGVDKEFEGEAVPMGGIKIGYLPQEPELDPEKTVREEVESGLGEVAAAQKRLEEVYAEYANPDADFDALAEEQGRLEAIIAAGSSTGGGAEHELEIAADALRLPDWDAKIGNLSGGEKRRVALCKLLLSKPDMLLLDEPTNHLDAESVEWLEQFLVRFPGTVVAVTHDRYFLDNAAEWILELDRGHGIPWKGNYSSWLEQKEKRLENEAKSEAARVKAMKQELEWVRQNAKGRQAKPKARLARFEEMSNYEYQKRNETQEIFIPVAERLGNEVIEFVNVSKSFGDKVLIDDLSFKVPAGAIVGIIGPNGAGKSTLFKMIAGKEQPDSGEVKIGQTVKMSLIDQSREGLQNDKTVFDNIAEGRDILQVGQFEIPARQYLGRFNFKGSDQSKIARQLSGGERGRLHLAKTLLGGGNVLLLDEPSNDLDVETLRALEDALLEFAGSVMVISHDRWFLDRIATHILACEGDSKWVFFDGNYQEYEADKKRRLGEEGAKPKRIKYKPVTR</sequence>
<feature type="region of interest" description="PtIM" evidence="13">
    <location>
        <begin position="245"/>
        <end position="325"/>
    </location>
</feature>
<keyword evidence="4 13" id="KW-0820">tRNA-binding</keyword>
<proteinExistence type="inferred from homology"/>
<dbReference type="Pfam" id="PF12848">
    <property type="entry name" value="ABC_tran_Xtn"/>
    <property type="match status" value="1"/>
</dbReference>
<feature type="region of interest" description="Arm" evidence="13">
    <location>
        <begin position="96"/>
        <end position="140"/>
    </location>
</feature>
<dbReference type="PROSITE" id="PS50893">
    <property type="entry name" value="ABC_TRANSPORTER_2"/>
    <property type="match status" value="2"/>
</dbReference>
<evidence type="ECO:0000256" key="2">
    <source>
        <dbReference type="ARBA" id="ARBA00022475"/>
    </source>
</evidence>
<dbReference type="FunFam" id="3.40.50.300:FF:000011">
    <property type="entry name" value="Putative ABC transporter ATP-binding component"/>
    <property type="match status" value="1"/>
</dbReference>
<comment type="domain">
    <text evidence="13">The arm domain is inserted in the first ABC transporter domain. Probably contacts ribosomal protein L1.</text>
</comment>
<evidence type="ECO:0000256" key="13">
    <source>
        <dbReference type="HAMAP-Rule" id="MF_00847"/>
    </source>
</evidence>
<evidence type="ECO:0000256" key="6">
    <source>
        <dbReference type="ARBA" id="ARBA00022737"/>
    </source>
</evidence>
<dbReference type="RefSeq" id="WP_003703084.1">
    <property type="nucleotide sequence ID" value="NZ_CAXDZN010000041.1"/>
</dbReference>
<dbReference type="GO" id="GO:0006412">
    <property type="term" value="P:translation"/>
    <property type="evidence" value="ECO:0007669"/>
    <property type="project" value="UniProtKB-KW"/>
</dbReference>
<dbReference type="GO" id="GO:0045900">
    <property type="term" value="P:negative regulation of translational elongation"/>
    <property type="evidence" value="ECO:0007669"/>
    <property type="project" value="UniProtKB-UniRule"/>
</dbReference>
<dbReference type="GO" id="GO:0000049">
    <property type="term" value="F:tRNA binding"/>
    <property type="evidence" value="ECO:0007669"/>
    <property type="project" value="UniProtKB-UniRule"/>
</dbReference>
<evidence type="ECO:0000256" key="12">
    <source>
        <dbReference type="ARBA" id="ARBA00022917"/>
    </source>
</evidence>
<keyword evidence="12 13" id="KW-0648">Protein biosynthesis</keyword>
<dbReference type="NCBIfam" id="TIGR03719">
    <property type="entry name" value="ABC_ABC_ChvD"/>
    <property type="match status" value="1"/>
</dbReference>
<keyword evidence="5 13" id="KW-0699">rRNA-binding</keyword>
<dbReference type="InterPro" id="IPR017871">
    <property type="entry name" value="ABC_transporter-like_CS"/>
</dbReference>
<evidence type="ECO:0000256" key="9">
    <source>
        <dbReference type="ARBA" id="ARBA00022840"/>
    </source>
</evidence>
<dbReference type="PANTHER" id="PTHR43858">
    <property type="entry name" value="ENERGY-DEPENDENT TRANSLATIONAL THROTTLE PROTEIN ETTA"/>
    <property type="match status" value="1"/>
</dbReference>
<evidence type="ECO:0000256" key="10">
    <source>
        <dbReference type="ARBA" id="ARBA00022845"/>
    </source>
</evidence>
<keyword evidence="2" id="KW-1003">Cell membrane</keyword>
<dbReference type="SMART" id="SM00382">
    <property type="entry name" value="AAA"/>
    <property type="match status" value="2"/>
</dbReference>
<dbReference type="FunFam" id="3.40.50.300:FF:000183">
    <property type="entry name" value="ABC transporter ATP-binding protein yjjK"/>
    <property type="match status" value="1"/>
</dbReference>
<evidence type="ECO:0000259" key="14">
    <source>
        <dbReference type="PROSITE" id="PS50893"/>
    </source>
</evidence>
<evidence type="ECO:0000256" key="3">
    <source>
        <dbReference type="ARBA" id="ARBA00022490"/>
    </source>
</evidence>
<evidence type="ECO:0000256" key="7">
    <source>
        <dbReference type="ARBA" id="ARBA00022741"/>
    </source>
</evidence>
<dbReference type="HAMAP" id="MF_00847">
    <property type="entry name" value="EttA"/>
    <property type="match status" value="1"/>
</dbReference>
<dbReference type="NCBIfam" id="NF008775">
    <property type="entry name" value="PRK11819.1"/>
    <property type="match status" value="1"/>
</dbReference>
<keyword evidence="6 13" id="KW-0677">Repeat</keyword>
<feature type="domain" description="ABC transporter" evidence="14">
    <location>
        <begin position="7"/>
        <end position="262"/>
    </location>
</feature>
<evidence type="ECO:0000256" key="5">
    <source>
        <dbReference type="ARBA" id="ARBA00022730"/>
    </source>
</evidence>
<dbReference type="InterPro" id="IPR003439">
    <property type="entry name" value="ABC_transporter-like_ATP-bd"/>
</dbReference>
<dbReference type="EC" id="3.6.1.-" evidence="13"/>
<accession>A0AB74EU67</accession>
<feature type="domain" description="ABC transporter" evidence="14">
    <location>
        <begin position="327"/>
        <end position="553"/>
    </location>
</feature>
<dbReference type="InterPro" id="IPR022374">
    <property type="entry name" value="EttA"/>
</dbReference>
<comment type="subunit">
    <text evidence="13">Monomer. Probably contacts ribosomal proteins L1, L5, L33 and S7, the 16S and 23S rRNA and the P-site containing tRNA(fMet).</text>
</comment>
<keyword evidence="11 13" id="KW-0694">RNA-binding</keyword>
<keyword evidence="3 13" id="KW-0963">Cytoplasm</keyword>
<feature type="binding site" evidence="13">
    <location>
        <begin position="359"/>
        <end position="366"/>
    </location>
    <ligand>
        <name>ATP</name>
        <dbReference type="ChEBI" id="CHEBI:30616"/>
        <label>2</label>
    </ligand>
</feature>
<comment type="subcellular location">
    <subcellularLocation>
        <location evidence="13">Cytoplasm</location>
    </subcellularLocation>
    <text evidence="13">Associates with ribosomes and polysomes.</text>
</comment>
<keyword evidence="10 13" id="KW-0810">Translation regulation</keyword>
<protein>
    <recommendedName>
        <fullName evidence="13">Energy-dependent translational throttle protein EttA</fullName>
        <ecNumber evidence="13">3.6.1.-</ecNumber>
    </recommendedName>
    <alternativeName>
        <fullName evidence="13">Translational regulatory factor EttA</fullName>
    </alternativeName>
</protein>
<dbReference type="SUPFAM" id="SSF52540">
    <property type="entry name" value="P-loop containing nucleoside triphosphate hydrolases"/>
    <property type="match status" value="2"/>
</dbReference>
<gene>
    <name evidence="15" type="primary">yjjK</name>
    <name evidence="13" type="synonym">ettA</name>
    <name evidence="15" type="ORF">ESCNG_340013</name>
</gene>
<dbReference type="PROSITE" id="PS00211">
    <property type="entry name" value="ABC_TRANSPORTER_1"/>
    <property type="match status" value="1"/>
</dbReference>
<dbReference type="Pfam" id="PF00005">
    <property type="entry name" value="ABC_tran"/>
    <property type="match status" value="2"/>
</dbReference>
<keyword evidence="8 13" id="KW-0378">Hydrolase</keyword>
<dbReference type="GO" id="GO:0016887">
    <property type="term" value="F:ATP hydrolysis activity"/>
    <property type="evidence" value="ECO:0007669"/>
    <property type="project" value="UniProtKB-UniRule"/>
</dbReference>
<dbReference type="GO" id="GO:0043022">
    <property type="term" value="F:ribosome binding"/>
    <property type="evidence" value="ECO:0007669"/>
    <property type="project" value="UniProtKB-UniRule"/>
</dbReference>
<evidence type="ECO:0000313" key="15">
    <source>
        <dbReference type="EMBL" id="SCW14045.1"/>
    </source>
</evidence>
<dbReference type="Proteomes" id="UP000182484">
    <property type="component" value="Unassembled WGS sequence"/>
</dbReference>
<evidence type="ECO:0000256" key="4">
    <source>
        <dbReference type="ARBA" id="ARBA00022555"/>
    </source>
</evidence>
<comment type="function">
    <text evidence="13">A translation factor that gates the progression of the 70S ribosomal initiation complex (IC, containing tRNA(fMet) in the P-site) into the translation elongation cycle by using a mechanism sensitive to the ATP/ADP ratio. Binds to the 70S ribosome E-site where it modulates the state of the translating ribosome during subunit translocation. ATP hydrolysis probably frees it from the ribosome, which can enter the elongation phase.</text>
</comment>
<dbReference type="InterPro" id="IPR003593">
    <property type="entry name" value="AAA+_ATPase"/>
</dbReference>
<reference evidence="15 16" key="1">
    <citation type="submission" date="2016-09" db="EMBL/GenBank/DDBJ databases">
        <authorList>
            <person name="Kumanski S."/>
            <person name="Beatrice B."/>
        </authorList>
    </citation>
    <scope>NUCLEOTIDE SEQUENCE [LARGE SCALE GENOMIC DNA]</scope>
    <source>
        <strain evidence="15">Mankind</strain>
    </source>
</reference>
<comment type="catalytic activity">
    <reaction evidence="13">
        <text>ATP + H2O = ADP + phosphate + H(+)</text>
        <dbReference type="Rhea" id="RHEA:13065"/>
        <dbReference type="ChEBI" id="CHEBI:15377"/>
        <dbReference type="ChEBI" id="CHEBI:15378"/>
        <dbReference type="ChEBI" id="CHEBI:30616"/>
        <dbReference type="ChEBI" id="CHEBI:43474"/>
        <dbReference type="ChEBI" id="CHEBI:456216"/>
    </reaction>
</comment>
<evidence type="ECO:0000256" key="11">
    <source>
        <dbReference type="ARBA" id="ARBA00022884"/>
    </source>
</evidence>
<evidence type="ECO:0000313" key="16">
    <source>
        <dbReference type="Proteomes" id="UP000182484"/>
    </source>
</evidence>
<dbReference type="EMBL" id="FMTB01000028">
    <property type="protein sequence ID" value="SCW14045.1"/>
    <property type="molecule type" value="Genomic_DNA"/>
</dbReference>
<comment type="domain">
    <text evidence="13">The P-site tRNA interaction motif (PtIM domain) probably interacts with the P-site tRNA(fMet) as well as the 23S rRNA.</text>
</comment>
<dbReference type="GO" id="GO:0019843">
    <property type="term" value="F:rRNA binding"/>
    <property type="evidence" value="ECO:0007669"/>
    <property type="project" value="UniProtKB-UniRule"/>
</dbReference>
<dbReference type="InterPro" id="IPR032781">
    <property type="entry name" value="ABC_tran_Xtn"/>
</dbReference>
<dbReference type="GO" id="GO:0005524">
    <property type="term" value="F:ATP binding"/>
    <property type="evidence" value="ECO:0007669"/>
    <property type="project" value="UniProtKB-UniRule"/>
</dbReference>
<evidence type="ECO:0000256" key="1">
    <source>
        <dbReference type="ARBA" id="ARBA00005868"/>
    </source>
</evidence>
<dbReference type="PANTHER" id="PTHR43858:SF1">
    <property type="entry name" value="ABC TRANSPORTER-RELATED PROTEIN"/>
    <property type="match status" value="1"/>
</dbReference>
<organism evidence="15 16">
    <name type="scientific">Neisseria gonorrhoeae</name>
    <dbReference type="NCBI Taxonomy" id="485"/>
    <lineage>
        <taxon>Bacteria</taxon>
        <taxon>Pseudomonadati</taxon>
        <taxon>Pseudomonadota</taxon>
        <taxon>Betaproteobacteria</taxon>
        <taxon>Neisseriales</taxon>
        <taxon>Neisseriaceae</taxon>
        <taxon>Neisseria</taxon>
    </lineage>
</organism>
<comment type="similarity">
    <text evidence="1 13">Belongs to the ABC transporter superfamily. ABCF family. Translational throttle EttA subfamily.</text>
</comment>
<evidence type="ECO:0000256" key="8">
    <source>
        <dbReference type="ARBA" id="ARBA00022801"/>
    </source>
</evidence>
<dbReference type="CDD" id="cd03221">
    <property type="entry name" value="ABCF_EF-3"/>
    <property type="match status" value="2"/>
</dbReference>
<name>A0AB74EU67_NEIGO</name>
<keyword evidence="2" id="KW-0472">Membrane</keyword>
<dbReference type="InterPro" id="IPR027417">
    <property type="entry name" value="P-loop_NTPase"/>
</dbReference>
<dbReference type="GO" id="GO:0005737">
    <property type="term" value="C:cytoplasm"/>
    <property type="evidence" value="ECO:0007669"/>
    <property type="project" value="UniProtKB-SubCell"/>
</dbReference>
<dbReference type="AlphaFoldDB" id="A0AB74EU67"/>
<feature type="binding site" evidence="13">
    <location>
        <begin position="40"/>
        <end position="47"/>
    </location>
    <ligand>
        <name>ATP</name>
        <dbReference type="ChEBI" id="CHEBI:30616"/>
        <label>1</label>
    </ligand>
</feature>
<dbReference type="Gene3D" id="3.40.50.300">
    <property type="entry name" value="P-loop containing nucleotide triphosphate hydrolases"/>
    <property type="match status" value="2"/>
</dbReference>
<keyword evidence="7 13" id="KW-0547">Nucleotide-binding</keyword>
<keyword evidence="9 13" id="KW-0067">ATP-binding</keyword>